<keyword evidence="3" id="KW-1185">Reference proteome</keyword>
<evidence type="ECO:0000313" key="3">
    <source>
        <dbReference type="Proteomes" id="UP000610966"/>
    </source>
</evidence>
<dbReference type="Proteomes" id="UP000610966">
    <property type="component" value="Unassembled WGS sequence"/>
</dbReference>
<dbReference type="EMBL" id="BOOG01000079">
    <property type="protein sequence ID" value="GIH73259.1"/>
    <property type="molecule type" value="Genomic_DNA"/>
</dbReference>
<feature type="region of interest" description="Disordered" evidence="1">
    <location>
        <begin position="1"/>
        <end position="49"/>
    </location>
</feature>
<organism evidence="2 3">
    <name type="scientific">Sphaerimonospora thailandensis</name>
    <dbReference type="NCBI Taxonomy" id="795644"/>
    <lineage>
        <taxon>Bacteria</taxon>
        <taxon>Bacillati</taxon>
        <taxon>Actinomycetota</taxon>
        <taxon>Actinomycetes</taxon>
        <taxon>Streptosporangiales</taxon>
        <taxon>Streptosporangiaceae</taxon>
        <taxon>Sphaerimonospora</taxon>
    </lineage>
</organism>
<proteinExistence type="predicted"/>
<evidence type="ECO:0000313" key="2">
    <source>
        <dbReference type="EMBL" id="GIH73259.1"/>
    </source>
</evidence>
<evidence type="ECO:0000256" key="1">
    <source>
        <dbReference type="SAM" id="MobiDB-lite"/>
    </source>
</evidence>
<protein>
    <submittedName>
        <fullName evidence="2">Uncharacterized protein</fullName>
    </submittedName>
</protein>
<gene>
    <name evidence="2" type="ORF">Mth01_55120</name>
</gene>
<name>A0A8J3REB6_9ACTN</name>
<comment type="caution">
    <text evidence="2">The sequence shown here is derived from an EMBL/GenBank/DDBJ whole genome shotgun (WGS) entry which is preliminary data.</text>
</comment>
<reference evidence="2" key="1">
    <citation type="submission" date="2021-01" db="EMBL/GenBank/DDBJ databases">
        <title>Whole genome shotgun sequence of Sphaerimonospora thailandensis NBRC 107569.</title>
        <authorList>
            <person name="Komaki H."/>
            <person name="Tamura T."/>
        </authorList>
    </citation>
    <scope>NUCLEOTIDE SEQUENCE</scope>
    <source>
        <strain evidence="2">NBRC 107569</strain>
    </source>
</reference>
<dbReference type="AlphaFoldDB" id="A0A8J3REB6"/>
<feature type="compositionally biased region" description="Low complexity" evidence="1">
    <location>
        <begin position="38"/>
        <end position="49"/>
    </location>
</feature>
<sequence length="78" mass="8535">MVHRDAGVAQRRLVGPASGQQEHAHFDAPRPQFEREQGQLPLSASQSQLSVEERDALEIGLLSRRHGGTSPLLLSVLN</sequence>
<accession>A0A8J3REB6</accession>
<feature type="compositionally biased region" description="Basic and acidic residues" evidence="1">
    <location>
        <begin position="22"/>
        <end position="37"/>
    </location>
</feature>